<keyword evidence="1" id="KW-0812">Transmembrane</keyword>
<sequence length="102" mass="11609">MHWLAQVGWMACSTWCSVDLGRFNITLINQLFYRLLNKMLCNRLYAKSHKPSFYPLACLHHWCGLVSMVVVLSLGIIPLFKSEKCSASDLKTMLKDKGSDPS</sequence>
<dbReference type="ExpressionAtlas" id="A0A0P0V390">
    <property type="expression patterns" value="baseline and differential"/>
</dbReference>
<feature type="transmembrane region" description="Helical" evidence="1">
    <location>
        <begin position="59"/>
        <end position="80"/>
    </location>
</feature>
<feature type="chain" id="PRO_5006056198" evidence="2">
    <location>
        <begin position="17"/>
        <end position="102"/>
    </location>
</feature>
<dbReference type="PaxDb" id="39947-A0A0P0V390"/>
<dbReference type="AlphaFoldDB" id="A0A0P0V390"/>
<name>A0A0P0V390_ORYSJ</name>
<dbReference type="Gramene" id="Os01t0392600-02">
    <property type="protein sequence ID" value="Os01t0392600-02"/>
    <property type="gene ID" value="Os01g0392600"/>
</dbReference>
<dbReference type="Proteomes" id="UP000059680">
    <property type="component" value="Chromosome 1"/>
</dbReference>
<keyword evidence="1" id="KW-1133">Transmembrane helix</keyword>
<evidence type="ECO:0000313" key="4">
    <source>
        <dbReference type="Proteomes" id="UP000059680"/>
    </source>
</evidence>
<evidence type="ECO:0000256" key="2">
    <source>
        <dbReference type="SAM" id="SignalP"/>
    </source>
</evidence>
<reference evidence="3 4" key="3">
    <citation type="journal article" date="2013" name="Rice">
        <title>Improvement of the Oryza sativa Nipponbare reference genome using next generation sequence and optical map data.</title>
        <authorList>
            <person name="Kawahara Y."/>
            <person name="de la Bastide M."/>
            <person name="Hamilton J.P."/>
            <person name="Kanamori H."/>
            <person name="McCombie W.R."/>
            <person name="Ouyang S."/>
            <person name="Schwartz D.C."/>
            <person name="Tanaka T."/>
            <person name="Wu J."/>
            <person name="Zhou S."/>
            <person name="Childs K.L."/>
            <person name="Davidson R.M."/>
            <person name="Lin H."/>
            <person name="Quesada-Ocampo L."/>
            <person name="Vaillancourt B."/>
            <person name="Sakai H."/>
            <person name="Lee S.S."/>
            <person name="Kim J."/>
            <person name="Numa H."/>
            <person name="Itoh T."/>
            <person name="Buell C.R."/>
            <person name="Matsumoto T."/>
        </authorList>
    </citation>
    <scope>NUCLEOTIDE SEQUENCE [LARGE SCALE GENOMIC DNA]</scope>
    <source>
        <strain evidence="4">cv. Nipponbare</strain>
    </source>
</reference>
<reference evidence="4" key="1">
    <citation type="journal article" date="2005" name="Nature">
        <title>The map-based sequence of the rice genome.</title>
        <authorList>
            <consortium name="International rice genome sequencing project (IRGSP)"/>
            <person name="Matsumoto T."/>
            <person name="Wu J."/>
            <person name="Kanamori H."/>
            <person name="Katayose Y."/>
            <person name="Fujisawa M."/>
            <person name="Namiki N."/>
            <person name="Mizuno H."/>
            <person name="Yamamoto K."/>
            <person name="Antonio B.A."/>
            <person name="Baba T."/>
            <person name="Sakata K."/>
            <person name="Nagamura Y."/>
            <person name="Aoki H."/>
            <person name="Arikawa K."/>
            <person name="Arita K."/>
            <person name="Bito T."/>
            <person name="Chiden Y."/>
            <person name="Fujitsuka N."/>
            <person name="Fukunaka R."/>
            <person name="Hamada M."/>
            <person name="Harada C."/>
            <person name="Hayashi A."/>
            <person name="Hijishita S."/>
            <person name="Honda M."/>
            <person name="Hosokawa S."/>
            <person name="Ichikawa Y."/>
            <person name="Idonuma A."/>
            <person name="Iijima M."/>
            <person name="Ikeda M."/>
            <person name="Ikeno M."/>
            <person name="Ito K."/>
            <person name="Ito S."/>
            <person name="Ito T."/>
            <person name="Ito Y."/>
            <person name="Ito Y."/>
            <person name="Iwabuchi A."/>
            <person name="Kamiya K."/>
            <person name="Karasawa W."/>
            <person name="Kurita K."/>
            <person name="Katagiri S."/>
            <person name="Kikuta A."/>
            <person name="Kobayashi H."/>
            <person name="Kobayashi N."/>
            <person name="Machita K."/>
            <person name="Maehara T."/>
            <person name="Masukawa M."/>
            <person name="Mizubayashi T."/>
            <person name="Mukai Y."/>
            <person name="Nagasaki H."/>
            <person name="Nagata Y."/>
            <person name="Naito S."/>
            <person name="Nakashima M."/>
            <person name="Nakama Y."/>
            <person name="Nakamichi Y."/>
            <person name="Nakamura M."/>
            <person name="Meguro A."/>
            <person name="Negishi M."/>
            <person name="Ohta I."/>
            <person name="Ohta T."/>
            <person name="Okamoto M."/>
            <person name="Ono N."/>
            <person name="Saji S."/>
            <person name="Sakaguchi M."/>
            <person name="Sakai K."/>
            <person name="Shibata M."/>
            <person name="Shimokawa T."/>
            <person name="Song J."/>
            <person name="Takazaki Y."/>
            <person name="Terasawa K."/>
            <person name="Tsugane M."/>
            <person name="Tsuji K."/>
            <person name="Ueda S."/>
            <person name="Waki K."/>
            <person name="Yamagata H."/>
            <person name="Yamamoto M."/>
            <person name="Yamamoto S."/>
            <person name="Yamane H."/>
            <person name="Yoshiki S."/>
            <person name="Yoshihara R."/>
            <person name="Yukawa K."/>
            <person name="Zhong H."/>
            <person name="Yano M."/>
            <person name="Yuan Q."/>
            <person name="Ouyang S."/>
            <person name="Liu J."/>
            <person name="Jones K.M."/>
            <person name="Gansberger K."/>
            <person name="Moffat K."/>
            <person name="Hill J."/>
            <person name="Bera J."/>
            <person name="Fadrosh D."/>
            <person name="Jin S."/>
            <person name="Johri S."/>
            <person name="Kim M."/>
            <person name="Overton L."/>
            <person name="Reardon M."/>
            <person name="Tsitrin T."/>
            <person name="Vuong H."/>
            <person name="Weaver B."/>
            <person name="Ciecko A."/>
            <person name="Tallon L."/>
            <person name="Jackson J."/>
            <person name="Pai G."/>
            <person name="Aken S.V."/>
            <person name="Utterback T."/>
            <person name="Reidmuller S."/>
            <person name="Feldblyum T."/>
            <person name="Hsiao J."/>
            <person name="Zismann V."/>
            <person name="Iobst S."/>
            <person name="de Vazeille A.R."/>
            <person name="Buell C.R."/>
            <person name="Ying K."/>
            <person name="Li Y."/>
            <person name="Lu T."/>
            <person name="Huang Y."/>
            <person name="Zhao Q."/>
            <person name="Feng Q."/>
            <person name="Zhang L."/>
            <person name="Zhu J."/>
            <person name="Weng Q."/>
            <person name="Mu J."/>
            <person name="Lu Y."/>
            <person name="Fan D."/>
            <person name="Liu Y."/>
            <person name="Guan J."/>
            <person name="Zhang Y."/>
            <person name="Yu S."/>
            <person name="Liu X."/>
            <person name="Zhang Y."/>
            <person name="Hong G."/>
            <person name="Han B."/>
            <person name="Choisne N."/>
            <person name="Demange N."/>
            <person name="Orjeda G."/>
            <person name="Samain S."/>
            <person name="Cattolico L."/>
            <person name="Pelletier E."/>
            <person name="Couloux A."/>
            <person name="Segurens B."/>
            <person name="Wincker P."/>
            <person name="D'Hont A."/>
            <person name="Scarpelli C."/>
            <person name="Weissenbach J."/>
            <person name="Salanoubat M."/>
            <person name="Quetier F."/>
            <person name="Yu Y."/>
            <person name="Kim H.R."/>
            <person name="Rambo T."/>
            <person name="Currie J."/>
            <person name="Collura K."/>
            <person name="Luo M."/>
            <person name="Yang T."/>
            <person name="Ammiraju J.S.S."/>
            <person name="Engler F."/>
            <person name="Soderlund C."/>
            <person name="Wing R.A."/>
            <person name="Palmer L.E."/>
            <person name="de la Bastide M."/>
            <person name="Spiegel L."/>
            <person name="Nascimento L."/>
            <person name="Zutavern T."/>
            <person name="O'Shaughnessy A."/>
            <person name="Dike S."/>
            <person name="Dedhia N."/>
            <person name="Preston R."/>
            <person name="Balija V."/>
            <person name="McCombie W.R."/>
            <person name="Chow T."/>
            <person name="Chen H."/>
            <person name="Chung M."/>
            <person name="Chen C."/>
            <person name="Shaw J."/>
            <person name="Wu H."/>
            <person name="Hsiao K."/>
            <person name="Chao Y."/>
            <person name="Chu M."/>
            <person name="Cheng C."/>
            <person name="Hour A."/>
            <person name="Lee P."/>
            <person name="Lin S."/>
            <person name="Lin Y."/>
            <person name="Liou J."/>
            <person name="Liu S."/>
            <person name="Hsing Y."/>
            <person name="Raghuvanshi S."/>
            <person name="Mohanty A."/>
            <person name="Bharti A.K."/>
            <person name="Gaur A."/>
            <person name="Gupta V."/>
            <person name="Kumar D."/>
            <person name="Ravi V."/>
            <person name="Vij S."/>
            <person name="Kapur A."/>
            <person name="Khurana P."/>
            <person name="Khurana P."/>
            <person name="Khurana J.P."/>
            <person name="Tyagi A.K."/>
            <person name="Gaikwad K."/>
            <person name="Singh A."/>
            <person name="Dalal V."/>
            <person name="Srivastava S."/>
            <person name="Dixit A."/>
            <person name="Pal A.K."/>
            <person name="Ghazi I.A."/>
            <person name="Yadav M."/>
            <person name="Pandit A."/>
            <person name="Bhargava A."/>
            <person name="Sureshbabu K."/>
            <person name="Batra K."/>
            <person name="Sharma T.R."/>
            <person name="Mohapatra T."/>
            <person name="Singh N.K."/>
            <person name="Messing J."/>
            <person name="Nelson A.B."/>
            <person name="Fuks G."/>
            <person name="Kavchok S."/>
            <person name="Keizer G."/>
            <person name="Linton E."/>
            <person name="Llaca V."/>
            <person name="Song R."/>
            <person name="Tanyolac B."/>
            <person name="Young S."/>
            <person name="Ho-Il K."/>
            <person name="Hahn J.H."/>
            <person name="Sangsakoo G."/>
            <person name="Vanavichit A."/>
            <person name="de Mattos Luiz.A.T."/>
            <person name="Zimmer P.D."/>
            <person name="Malone G."/>
            <person name="Dellagostin O."/>
            <person name="de Oliveira A.C."/>
            <person name="Bevan M."/>
            <person name="Bancroft I."/>
            <person name="Minx P."/>
            <person name="Cordum H."/>
            <person name="Wilson R."/>
            <person name="Cheng Z."/>
            <person name="Jin W."/>
            <person name="Jiang J."/>
            <person name="Leong S.A."/>
            <person name="Iwama H."/>
            <person name="Gojobori T."/>
            <person name="Itoh T."/>
            <person name="Niimura Y."/>
            <person name="Fujii Y."/>
            <person name="Habara T."/>
            <person name="Sakai H."/>
            <person name="Sato Y."/>
            <person name="Wilson G."/>
            <person name="Kumar K."/>
            <person name="McCouch S."/>
            <person name="Juretic N."/>
            <person name="Hoen D."/>
            <person name="Wright S."/>
            <person name="Bruskiewich R."/>
            <person name="Bureau T."/>
            <person name="Miyao A."/>
            <person name="Hirochika H."/>
            <person name="Nishikawa T."/>
            <person name="Kadowaki K."/>
            <person name="Sugiura M."/>
            <person name="Burr B."/>
            <person name="Sasaki T."/>
        </authorList>
    </citation>
    <scope>NUCLEOTIDE SEQUENCE [LARGE SCALE GENOMIC DNA]</scope>
    <source>
        <strain evidence="4">cv. Nipponbare</strain>
    </source>
</reference>
<reference evidence="3 4" key="2">
    <citation type="journal article" date="2013" name="Plant Cell Physiol.">
        <title>Rice Annotation Project Database (RAP-DB): an integrative and interactive database for rice genomics.</title>
        <authorList>
            <person name="Sakai H."/>
            <person name="Lee S.S."/>
            <person name="Tanaka T."/>
            <person name="Numa H."/>
            <person name="Kim J."/>
            <person name="Kawahara Y."/>
            <person name="Wakimoto H."/>
            <person name="Yang C.C."/>
            <person name="Iwamoto M."/>
            <person name="Abe T."/>
            <person name="Yamada Y."/>
            <person name="Muto A."/>
            <person name="Inokuchi H."/>
            <person name="Ikemura T."/>
            <person name="Matsumoto T."/>
            <person name="Sasaki T."/>
            <person name="Itoh T."/>
        </authorList>
    </citation>
    <scope>NUCLEOTIDE SEQUENCE [LARGE SCALE GENOMIC DNA]</scope>
    <source>
        <strain evidence="4">cv. Nipponbare</strain>
    </source>
</reference>
<keyword evidence="4" id="KW-1185">Reference proteome</keyword>
<feature type="signal peptide" evidence="2">
    <location>
        <begin position="1"/>
        <end position="16"/>
    </location>
</feature>
<gene>
    <name evidence="3" type="ordered locus">Os01g0392600</name>
    <name evidence="3" type="ORF">OSNPB_010392600</name>
</gene>
<keyword evidence="2" id="KW-0732">Signal</keyword>
<accession>A0A0P0V390</accession>
<proteinExistence type="predicted"/>
<protein>
    <submittedName>
        <fullName evidence="3">Os01g0392600 protein</fullName>
    </submittedName>
</protein>
<evidence type="ECO:0000256" key="1">
    <source>
        <dbReference type="SAM" id="Phobius"/>
    </source>
</evidence>
<keyword evidence="1" id="KW-0472">Membrane</keyword>
<organism evidence="3 4">
    <name type="scientific">Oryza sativa subsp. japonica</name>
    <name type="common">Rice</name>
    <dbReference type="NCBI Taxonomy" id="39947"/>
    <lineage>
        <taxon>Eukaryota</taxon>
        <taxon>Viridiplantae</taxon>
        <taxon>Streptophyta</taxon>
        <taxon>Embryophyta</taxon>
        <taxon>Tracheophyta</taxon>
        <taxon>Spermatophyta</taxon>
        <taxon>Magnoliopsida</taxon>
        <taxon>Liliopsida</taxon>
        <taxon>Poales</taxon>
        <taxon>Poaceae</taxon>
        <taxon>BOP clade</taxon>
        <taxon>Oryzoideae</taxon>
        <taxon>Oryzeae</taxon>
        <taxon>Oryzinae</taxon>
        <taxon>Oryza</taxon>
        <taxon>Oryza sativa</taxon>
    </lineage>
</organism>
<dbReference type="InParanoid" id="A0A0P0V390"/>
<dbReference type="EMBL" id="AP014957">
    <property type="protein sequence ID" value="BAS72288.1"/>
    <property type="molecule type" value="Genomic_DNA"/>
</dbReference>
<evidence type="ECO:0000313" key="3">
    <source>
        <dbReference type="EMBL" id="BAS72288.1"/>
    </source>
</evidence>